<protein>
    <submittedName>
        <fullName evidence="1">MarR family transcriptional regulator</fullName>
    </submittedName>
</protein>
<dbReference type="AlphaFoldDB" id="A0A7C1T8H7"/>
<dbReference type="EMBL" id="DSKI01000693">
    <property type="protein sequence ID" value="HEB44665.1"/>
    <property type="molecule type" value="Genomic_DNA"/>
</dbReference>
<dbReference type="Gene3D" id="1.10.10.10">
    <property type="entry name" value="Winged helix-like DNA-binding domain superfamily/Winged helix DNA-binding domain"/>
    <property type="match status" value="1"/>
</dbReference>
<comment type="caution">
    <text evidence="1">The sequence shown here is derived from an EMBL/GenBank/DDBJ whole genome shotgun (WGS) entry which is preliminary data.</text>
</comment>
<organism evidence="1">
    <name type="scientific">Agrobacterium albertimagni</name>
    <dbReference type="NCBI Taxonomy" id="147266"/>
    <lineage>
        <taxon>Bacteria</taxon>
        <taxon>Pseudomonadati</taxon>
        <taxon>Pseudomonadota</taxon>
        <taxon>Alphaproteobacteria</taxon>
        <taxon>Hyphomicrobiales</taxon>
        <taxon>Rhizobiaceae</taxon>
        <taxon>Rhizobium/Agrobacterium group</taxon>
        <taxon>Agrobacterium</taxon>
    </lineage>
</organism>
<sequence length="295" mass="32726">MDQLRAELDRDRLVVHPGVEEHLGEPVWQLASGYLAHPGFDRAVLAYCRSMVEASAFRWPANKIFAQKMRYITCYILIGMWVRFEEGTGPAPTMTLLQTLVPGSARQVSDLISGLRAGGYVVAEQNARDRREIRLRPTPSLVLEIARSPLAFIAASALLEHHTLREALDADISRVCRLIGRSTTAFQSMDVLFTPFETVVDFTGRDSGYLMLCAVMGAHLAGVLGEDWPLALTYDALSQRFQVSRQHVGNVLAIATTRGMLSLHGGRIGEVAPSLLREFSWWSAGQMAHFTMLAR</sequence>
<gene>
    <name evidence="1" type="ORF">ENP70_13440</name>
</gene>
<name>A0A7C1T8H7_9HYPH</name>
<evidence type="ECO:0000313" key="1">
    <source>
        <dbReference type="EMBL" id="HEB44665.1"/>
    </source>
</evidence>
<reference evidence="1" key="1">
    <citation type="journal article" date="2020" name="mSystems">
        <title>Genome- and Community-Level Interaction Insights into Carbon Utilization and Element Cycling Functions of Hydrothermarchaeota in Hydrothermal Sediment.</title>
        <authorList>
            <person name="Zhou Z."/>
            <person name="Liu Y."/>
            <person name="Xu W."/>
            <person name="Pan J."/>
            <person name="Luo Z.H."/>
            <person name="Li M."/>
        </authorList>
    </citation>
    <scope>NUCLEOTIDE SEQUENCE [LARGE SCALE GENOMIC DNA]</scope>
    <source>
        <strain evidence="1">SpSt-243</strain>
    </source>
</reference>
<proteinExistence type="predicted"/>
<accession>A0A7C1T8H7</accession>
<dbReference type="InterPro" id="IPR036388">
    <property type="entry name" value="WH-like_DNA-bd_sf"/>
</dbReference>